<dbReference type="Proteomes" id="UP000198584">
    <property type="component" value="Unassembled WGS sequence"/>
</dbReference>
<dbReference type="RefSeq" id="WP_093044382.1">
    <property type="nucleotide sequence ID" value="NZ_FNQR01000005.1"/>
</dbReference>
<evidence type="ECO:0000256" key="1">
    <source>
        <dbReference type="SAM" id="Phobius"/>
    </source>
</evidence>
<dbReference type="OrthoDB" id="2971274at2"/>
<dbReference type="AlphaFoldDB" id="A0A1H4BZD2"/>
<organism evidence="2 3">
    <name type="scientific">Thalassobacillus cyri</name>
    <dbReference type="NCBI Taxonomy" id="571932"/>
    <lineage>
        <taxon>Bacteria</taxon>
        <taxon>Bacillati</taxon>
        <taxon>Bacillota</taxon>
        <taxon>Bacilli</taxon>
        <taxon>Bacillales</taxon>
        <taxon>Bacillaceae</taxon>
        <taxon>Thalassobacillus</taxon>
    </lineage>
</organism>
<evidence type="ECO:0000313" key="3">
    <source>
        <dbReference type="Proteomes" id="UP000198584"/>
    </source>
</evidence>
<gene>
    <name evidence="2" type="ORF">SAMN05421743_105204</name>
</gene>
<keyword evidence="3" id="KW-1185">Reference proteome</keyword>
<proteinExistence type="predicted"/>
<name>A0A1H4BZD2_9BACI</name>
<feature type="transmembrane region" description="Helical" evidence="1">
    <location>
        <begin position="7"/>
        <end position="29"/>
    </location>
</feature>
<reference evidence="3" key="1">
    <citation type="submission" date="2016-10" db="EMBL/GenBank/DDBJ databases">
        <authorList>
            <person name="Varghese N."/>
            <person name="Submissions S."/>
        </authorList>
    </citation>
    <scope>NUCLEOTIDE SEQUENCE [LARGE SCALE GENOMIC DNA]</scope>
    <source>
        <strain evidence="3">CCM7597</strain>
    </source>
</reference>
<keyword evidence="1" id="KW-0812">Transmembrane</keyword>
<dbReference type="EMBL" id="FNQR01000005">
    <property type="protein sequence ID" value="SEA53420.1"/>
    <property type="molecule type" value="Genomic_DNA"/>
</dbReference>
<evidence type="ECO:0000313" key="2">
    <source>
        <dbReference type="EMBL" id="SEA53420.1"/>
    </source>
</evidence>
<feature type="transmembrane region" description="Helical" evidence="1">
    <location>
        <begin position="35"/>
        <end position="54"/>
    </location>
</feature>
<protein>
    <submittedName>
        <fullName evidence="2">Uncharacterized protein</fullName>
    </submittedName>
</protein>
<dbReference type="STRING" id="571932.SAMN05421743_105204"/>
<sequence>MKIKSYVILFIISYLVLVAGLIVIIFGIYSSSTALSISGLSLIGSFVGMYASAFNTKKQHDKDRPYLILRTNEERYGMLQLEIYNAGNNGAIVREVLLNDELDIISGGTLKENLENCVIQAKGSVAFPYIVYGNKKFDSYYKNISGELKYKDFSNDNFTNRVNLNLLNLRNQLAHQTEAIKRDYEIIKTCQHLRKNIKND</sequence>
<keyword evidence="1" id="KW-0472">Membrane</keyword>
<keyword evidence="1" id="KW-1133">Transmembrane helix</keyword>
<accession>A0A1H4BZD2</accession>